<dbReference type="InterPro" id="IPR023365">
    <property type="entry name" value="Sortase_dom-sf"/>
</dbReference>
<dbReference type="EMBL" id="BMVO01000062">
    <property type="protein sequence ID" value="GHB33937.1"/>
    <property type="molecule type" value="Genomic_DNA"/>
</dbReference>
<dbReference type="Pfam" id="PF04203">
    <property type="entry name" value="Sortase"/>
    <property type="match status" value="1"/>
</dbReference>
<proteinExistence type="predicted"/>
<keyword evidence="3" id="KW-1185">Reference proteome</keyword>
<evidence type="ECO:0000313" key="3">
    <source>
        <dbReference type="Proteomes" id="UP000599437"/>
    </source>
</evidence>
<dbReference type="CDD" id="cd05829">
    <property type="entry name" value="Sortase_F"/>
    <property type="match status" value="1"/>
</dbReference>
<evidence type="ECO:0000313" key="2">
    <source>
        <dbReference type="EMBL" id="GHB33937.1"/>
    </source>
</evidence>
<dbReference type="Gene3D" id="2.40.260.10">
    <property type="entry name" value="Sortase"/>
    <property type="match status" value="1"/>
</dbReference>
<dbReference type="RefSeq" id="WP_189716555.1">
    <property type="nucleotide sequence ID" value="NZ_BMVO01000062.1"/>
</dbReference>
<evidence type="ECO:0000256" key="1">
    <source>
        <dbReference type="ARBA" id="ARBA00022801"/>
    </source>
</evidence>
<evidence type="ECO:0008006" key="4">
    <source>
        <dbReference type="Google" id="ProtNLM"/>
    </source>
</evidence>
<name>A0ABQ3ED40_9ACTN</name>
<dbReference type="Proteomes" id="UP000599437">
    <property type="component" value="Unassembled WGS sequence"/>
</dbReference>
<reference evidence="3" key="1">
    <citation type="journal article" date="2019" name="Int. J. Syst. Evol. Microbiol.">
        <title>The Global Catalogue of Microorganisms (GCM) 10K type strain sequencing project: providing services to taxonomists for standard genome sequencing and annotation.</title>
        <authorList>
            <consortium name="The Broad Institute Genomics Platform"/>
            <consortium name="The Broad Institute Genome Sequencing Center for Infectious Disease"/>
            <person name="Wu L."/>
            <person name="Ma J."/>
        </authorList>
    </citation>
    <scope>NUCLEOTIDE SEQUENCE [LARGE SCALE GENOMIC DNA]</scope>
    <source>
        <strain evidence="3">JCM 4737</strain>
    </source>
</reference>
<dbReference type="InterPro" id="IPR005754">
    <property type="entry name" value="Sortase"/>
</dbReference>
<dbReference type="SUPFAM" id="SSF63817">
    <property type="entry name" value="Sortase"/>
    <property type="match status" value="1"/>
</dbReference>
<keyword evidence="1" id="KW-0378">Hydrolase</keyword>
<gene>
    <name evidence="2" type="ORF">GCM10010346_66320</name>
</gene>
<dbReference type="InterPro" id="IPR042001">
    <property type="entry name" value="Sortase_F"/>
</dbReference>
<comment type="caution">
    <text evidence="2">The sequence shown here is derived from an EMBL/GenBank/DDBJ whole genome shotgun (WGS) entry which is preliminary data.</text>
</comment>
<organism evidence="2 3">
    <name type="scientific">Streptomyces chryseus</name>
    <dbReference type="NCBI Taxonomy" id="68186"/>
    <lineage>
        <taxon>Bacteria</taxon>
        <taxon>Bacillati</taxon>
        <taxon>Actinomycetota</taxon>
        <taxon>Actinomycetes</taxon>
        <taxon>Kitasatosporales</taxon>
        <taxon>Streptomycetaceae</taxon>
        <taxon>Streptomyces</taxon>
    </lineage>
</organism>
<protein>
    <recommendedName>
        <fullName evidence="4">Class F sortase</fullName>
    </recommendedName>
</protein>
<accession>A0ABQ3ED40</accession>
<sequence>MPRSEPRSIEIRKLGVKTRVEQVGMTRDRSIGMPGNAGHAGWYTGSPTPGENGNTIIVGHLDSATGPAAFYGLGALRNGDPISIKRRDQTTATFTVTSISVWPKNNFPSERVYAATTKPQLTLITCADWDNTTNNYRSNLVITAHR</sequence>